<dbReference type="EMBL" id="AEYP01072600">
    <property type="status" value="NOT_ANNOTATED_CDS"/>
    <property type="molecule type" value="Genomic_DNA"/>
</dbReference>
<sequence length="156" mass="16403">REGGDPGRLSGAGDTDRGSAGSSGPRARPGVCSPGLPAVWGVQAPWLRPARDSAGDPQLLATNPRRPRPHGTSSCPLKAGCANRNQRPFYPGSREAQQKVKRSLFLGGEGVSPGMAYGIWKPSSWVTLQRDTAGSIQGKGSPASERFQIPEVTQLC</sequence>
<feature type="region of interest" description="Disordered" evidence="1">
    <location>
        <begin position="1"/>
        <end position="35"/>
    </location>
</feature>
<dbReference type="EMBL" id="AEYP01072602">
    <property type="status" value="NOT_ANNOTATED_CDS"/>
    <property type="molecule type" value="Genomic_DNA"/>
</dbReference>
<dbReference type="EMBL" id="AEYP01072605">
    <property type="status" value="NOT_ANNOTATED_CDS"/>
    <property type="molecule type" value="Genomic_DNA"/>
</dbReference>
<name>M3YDY0_MUSPF</name>
<proteinExistence type="predicted"/>
<dbReference type="EMBL" id="AEYP01072606">
    <property type="status" value="NOT_ANNOTATED_CDS"/>
    <property type="molecule type" value="Genomic_DNA"/>
</dbReference>
<dbReference type="HOGENOM" id="CLU_1690820_0_0_1"/>
<dbReference type="EMBL" id="AEYP01072601">
    <property type="status" value="NOT_ANNOTATED_CDS"/>
    <property type="molecule type" value="Genomic_DNA"/>
</dbReference>
<evidence type="ECO:0000313" key="2">
    <source>
        <dbReference type="Ensembl" id="ENSMPUP00000009537.1"/>
    </source>
</evidence>
<dbReference type="EMBL" id="AEYP01072598">
    <property type="status" value="NOT_ANNOTATED_CDS"/>
    <property type="molecule type" value="Genomic_DNA"/>
</dbReference>
<accession>M3YDY0</accession>
<dbReference type="AlphaFoldDB" id="M3YDY0"/>
<evidence type="ECO:0000256" key="1">
    <source>
        <dbReference type="SAM" id="MobiDB-lite"/>
    </source>
</evidence>
<dbReference type="InParanoid" id="M3YDY0"/>
<reference evidence="2" key="1">
    <citation type="submission" date="2024-06" db="UniProtKB">
        <authorList>
            <consortium name="Ensembl"/>
        </authorList>
    </citation>
    <scope>IDENTIFICATION</scope>
</reference>
<feature type="region of interest" description="Disordered" evidence="1">
    <location>
        <begin position="48"/>
        <end position="96"/>
    </location>
</feature>
<dbReference type="Ensembl" id="ENSMPUT00000009693.1">
    <property type="protein sequence ID" value="ENSMPUP00000009537.1"/>
    <property type="gene ID" value="ENSMPUG00000009613.1"/>
</dbReference>
<dbReference type="EMBL" id="AEYP01072597">
    <property type="status" value="NOT_ANNOTATED_CDS"/>
    <property type="molecule type" value="Genomic_DNA"/>
</dbReference>
<dbReference type="EMBL" id="AEYP01072603">
    <property type="status" value="NOT_ANNOTATED_CDS"/>
    <property type="molecule type" value="Genomic_DNA"/>
</dbReference>
<dbReference type="EMBL" id="AEYP01072599">
    <property type="status" value="NOT_ANNOTATED_CDS"/>
    <property type="molecule type" value="Genomic_DNA"/>
</dbReference>
<dbReference type="EMBL" id="AEYP01072604">
    <property type="status" value="NOT_ANNOTATED_CDS"/>
    <property type="molecule type" value="Genomic_DNA"/>
</dbReference>
<organism evidence="2">
    <name type="scientific">Mustela putorius furo</name>
    <name type="common">European domestic ferret</name>
    <name type="synonym">Mustela furo</name>
    <dbReference type="NCBI Taxonomy" id="9669"/>
    <lineage>
        <taxon>Eukaryota</taxon>
        <taxon>Metazoa</taxon>
        <taxon>Chordata</taxon>
        <taxon>Craniata</taxon>
        <taxon>Vertebrata</taxon>
        <taxon>Euteleostomi</taxon>
        <taxon>Mammalia</taxon>
        <taxon>Eutheria</taxon>
        <taxon>Laurasiatheria</taxon>
        <taxon>Carnivora</taxon>
        <taxon>Caniformia</taxon>
        <taxon>Musteloidea</taxon>
        <taxon>Mustelidae</taxon>
        <taxon>Mustelinae</taxon>
        <taxon>Mustela</taxon>
    </lineage>
</organism>
<protein>
    <submittedName>
        <fullName evidence="2">Uncharacterized protein</fullName>
    </submittedName>
</protein>